<dbReference type="PANTHER" id="PTHR22960">
    <property type="entry name" value="MOLYBDOPTERIN COFACTOR SYNTHESIS PROTEIN A"/>
    <property type="match status" value="1"/>
</dbReference>
<evidence type="ECO:0000256" key="2">
    <source>
        <dbReference type="ARBA" id="ARBA00023150"/>
    </source>
</evidence>
<proteinExistence type="inferred from homology"/>
<feature type="binding site" evidence="3">
    <location>
        <begin position="97"/>
        <end position="98"/>
    </location>
    <ligand>
        <name>substrate</name>
    </ligand>
</feature>
<feature type="domain" description="Molybdopterin cofactor biosynthesis C (MoaC)" evidence="4">
    <location>
        <begin position="1"/>
        <end position="139"/>
    </location>
</feature>
<accession>A0ABR5TJ35</accession>
<reference evidence="5 6" key="1">
    <citation type="journal article" date="2016" name="Sci. Rep.">
        <title>Metabolic traits of an uncultured archaeal lineage -MSBL1- from brine pools of the Red Sea.</title>
        <authorList>
            <person name="Mwirichia R."/>
            <person name="Alam I."/>
            <person name="Rashid M."/>
            <person name="Vinu M."/>
            <person name="Ba-Alawi W."/>
            <person name="Anthony Kamau A."/>
            <person name="Kamanda Ngugi D."/>
            <person name="Goker M."/>
            <person name="Klenk H.P."/>
            <person name="Bajic V."/>
            <person name="Stingl U."/>
        </authorList>
    </citation>
    <scope>NUCLEOTIDE SEQUENCE [LARGE SCALE GENOMIC DNA]</scope>
    <source>
        <strain evidence="5">SCGC-AAA382M17</strain>
    </source>
</reference>
<comment type="caution">
    <text evidence="5">The sequence shown here is derived from an EMBL/GenBank/DDBJ whole genome shotgun (WGS) entry which is preliminary data.</text>
</comment>
<evidence type="ECO:0000313" key="6">
    <source>
        <dbReference type="Proteomes" id="UP000070633"/>
    </source>
</evidence>
<comment type="pathway">
    <text evidence="1 3">Cofactor biosynthesis; molybdopterin biosynthesis.</text>
</comment>
<evidence type="ECO:0000256" key="3">
    <source>
        <dbReference type="HAMAP-Rule" id="MF_01224"/>
    </source>
</evidence>
<feature type="active site" evidence="3">
    <location>
        <position position="112"/>
    </location>
</feature>
<protein>
    <recommendedName>
        <fullName evidence="3">Probable cyclic pyranopterin monophosphate synthase</fullName>
        <ecNumber evidence="3">4.6.1.17</ecNumber>
    </recommendedName>
    <alternativeName>
        <fullName evidence="3">Molybdenum cofactor biosynthesis protein C</fullName>
    </alternativeName>
</protein>
<dbReference type="Gene3D" id="3.30.70.640">
    <property type="entry name" value="Molybdopterin cofactor biosynthesis C (MoaC) domain"/>
    <property type="match status" value="1"/>
</dbReference>
<dbReference type="HAMAP" id="MF_01224_A">
    <property type="entry name" value="MoaC_A"/>
    <property type="match status" value="1"/>
</dbReference>
<gene>
    <name evidence="3" type="primary">moaC</name>
    <name evidence="5" type="ORF">AKJ55_01860</name>
</gene>
<comment type="catalytic activity">
    <reaction evidence="3">
        <text>(8S)-3',8-cyclo-7,8-dihydroguanosine 5'-triphosphate = cyclic pyranopterin phosphate + diphosphate</text>
        <dbReference type="Rhea" id="RHEA:49580"/>
        <dbReference type="ChEBI" id="CHEBI:33019"/>
        <dbReference type="ChEBI" id="CHEBI:59648"/>
        <dbReference type="ChEBI" id="CHEBI:131766"/>
        <dbReference type="EC" id="4.6.1.17"/>
    </reaction>
</comment>
<evidence type="ECO:0000256" key="1">
    <source>
        <dbReference type="ARBA" id="ARBA00005046"/>
    </source>
</evidence>
<dbReference type="SUPFAM" id="SSF55040">
    <property type="entry name" value="Molybdenum cofactor biosynthesis protein C, MoaC"/>
    <property type="match status" value="1"/>
</dbReference>
<sequence length="141" mass="15325">MVDISGKDHVNRKAVASGFIKLRGETLDKIREGEVPKGNVLSVAQTAGVMAVKNTPEIVPLTHPIPITGVEVNFDLKEDGIQVEVEVKSRGQTGVEMEALTAVSAVLLTVWDMVKGFEKDENGQYPLTKISDVKVLEKVKE</sequence>
<dbReference type="Pfam" id="PF01967">
    <property type="entry name" value="MoaC"/>
    <property type="match status" value="1"/>
</dbReference>
<dbReference type="EC" id="4.6.1.17" evidence="3"/>
<comment type="function">
    <text evidence="3">Catalyzes the conversion of (8S)-3',8-cyclo-7,8-dihydroguanosine 5'-triphosphate to cyclic pyranopterin monophosphate (cPMP).</text>
</comment>
<dbReference type="InterPro" id="IPR002820">
    <property type="entry name" value="Mopterin_CF_biosynth-C_dom"/>
</dbReference>
<keyword evidence="3" id="KW-0456">Lyase</keyword>
<dbReference type="InterPro" id="IPR050105">
    <property type="entry name" value="MoCo_biosynth_MoaA/MoaC"/>
</dbReference>
<dbReference type="NCBIfam" id="TIGR00581">
    <property type="entry name" value="moaC"/>
    <property type="match status" value="1"/>
</dbReference>
<comment type="similarity">
    <text evidence="3">Belongs to the MoaC family.</text>
</comment>
<dbReference type="InterPro" id="IPR023045">
    <property type="entry name" value="MoaC"/>
</dbReference>
<keyword evidence="2 3" id="KW-0501">Molybdenum cofactor biosynthesis</keyword>
<dbReference type="EMBL" id="LHYI01000051">
    <property type="protein sequence ID" value="KXB07824.1"/>
    <property type="molecule type" value="Genomic_DNA"/>
</dbReference>
<evidence type="ECO:0000313" key="5">
    <source>
        <dbReference type="EMBL" id="KXB07824.1"/>
    </source>
</evidence>
<dbReference type="InterPro" id="IPR036522">
    <property type="entry name" value="MoaC_sf"/>
</dbReference>
<dbReference type="CDD" id="cd01419">
    <property type="entry name" value="MoaC_A"/>
    <property type="match status" value="1"/>
</dbReference>
<comment type="subunit">
    <text evidence="3">Homohexamer; trimer of dimers.</text>
</comment>
<evidence type="ECO:0000259" key="4">
    <source>
        <dbReference type="Pfam" id="PF01967"/>
    </source>
</evidence>
<dbReference type="NCBIfam" id="NF008999">
    <property type="entry name" value="PRK12343.1"/>
    <property type="match status" value="1"/>
</dbReference>
<keyword evidence="6" id="KW-1185">Reference proteome</keyword>
<dbReference type="InterPro" id="IPR023047">
    <property type="entry name" value="Mo_CF_biosynth-C_arc"/>
</dbReference>
<organism evidence="5 6">
    <name type="scientific">candidate division MSBL1 archaeon SCGC-AAA382M17</name>
    <dbReference type="NCBI Taxonomy" id="1698284"/>
    <lineage>
        <taxon>Archaea</taxon>
        <taxon>Methanobacteriati</taxon>
        <taxon>Methanobacteriota</taxon>
        <taxon>candidate division MSBL1</taxon>
    </lineage>
</organism>
<name>A0ABR5TJ35_9EURY</name>
<dbReference type="Proteomes" id="UP000070633">
    <property type="component" value="Unassembled WGS sequence"/>
</dbReference>
<feature type="binding site" evidence="3">
    <location>
        <begin position="61"/>
        <end position="63"/>
    </location>
    <ligand>
        <name>substrate</name>
    </ligand>
</feature>